<keyword evidence="6 11" id="KW-0732">Signal</keyword>
<keyword evidence="10" id="KW-0998">Cell outer membrane</keyword>
<gene>
    <name evidence="13" type="ORF">CWE06_07480</name>
</gene>
<sequence>MSVRHSYLLTKSVQGRTPMSITTSITTKRVTLASLLPALTFCSFAAIAQDSEPKIGLYGRLHVSADYLNDGSDGGLNVSSNSSRLGLTLDYKVADNLTLIGQIERGIDLSEGSSTITARNTFLGVKGDWGTLRAGYYDTPVKRIINAVEQFRDQIGEGRNISRSGEMHFDKRFKSGLHYTTPTWQNLTLMVHYGTHELTGATVDNEHDAVSSSLTYQRGEWTALIGYESQSRPTEPNLEAMRAALIRKSGAWSHALFYQHADGMATGSQEVFGFTTSYALNSEYSLKGQVFHRTADETGELDSTMITVGIDRKLNAKVNAYLTFSHTDNAVLSTANVSAGGHGKTMTIEPGQDPFAVAVGLRWNF</sequence>
<dbReference type="SUPFAM" id="SSF56935">
    <property type="entry name" value="Porins"/>
    <property type="match status" value="1"/>
</dbReference>
<evidence type="ECO:0000256" key="8">
    <source>
        <dbReference type="ARBA" id="ARBA00023114"/>
    </source>
</evidence>
<feature type="domain" description="Porin" evidence="12">
    <location>
        <begin position="38"/>
        <end position="329"/>
    </location>
</feature>
<dbReference type="Proteomes" id="UP000288212">
    <property type="component" value="Unassembled WGS sequence"/>
</dbReference>
<keyword evidence="7" id="KW-0406">Ion transport</keyword>
<comment type="subcellular location">
    <subcellularLocation>
        <location evidence="1">Cell outer membrane</location>
        <topology evidence="1">Multi-pass membrane protein</topology>
    </subcellularLocation>
</comment>
<evidence type="ECO:0000256" key="5">
    <source>
        <dbReference type="ARBA" id="ARBA00022692"/>
    </source>
</evidence>
<dbReference type="Gene3D" id="2.40.160.10">
    <property type="entry name" value="Porin"/>
    <property type="match status" value="1"/>
</dbReference>
<evidence type="ECO:0000256" key="11">
    <source>
        <dbReference type="SAM" id="SignalP"/>
    </source>
</evidence>
<keyword evidence="3" id="KW-0813">Transport</keyword>
<dbReference type="PANTHER" id="PTHR34501">
    <property type="entry name" value="PROTEIN YDDL-RELATED"/>
    <property type="match status" value="1"/>
</dbReference>
<protein>
    <recommendedName>
        <fullName evidence="12">Porin domain-containing protein</fullName>
    </recommendedName>
</protein>
<evidence type="ECO:0000313" key="14">
    <source>
        <dbReference type="Proteomes" id="UP000288212"/>
    </source>
</evidence>
<evidence type="ECO:0000256" key="10">
    <source>
        <dbReference type="ARBA" id="ARBA00023237"/>
    </source>
</evidence>
<dbReference type="GO" id="GO:0006811">
    <property type="term" value="P:monoatomic ion transport"/>
    <property type="evidence" value="ECO:0007669"/>
    <property type="project" value="UniProtKB-KW"/>
</dbReference>
<proteinExistence type="predicted"/>
<dbReference type="GO" id="GO:0046930">
    <property type="term" value="C:pore complex"/>
    <property type="evidence" value="ECO:0007669"/>
    <property type="project" value="UniProtKB-KW"/>
</dbReference>
<dbReference type="CDD" id="cd00342">
    <property type="entry name" value="gram_neg_porins"/>
    <property type="match status" value="1"/>
</dbReference>
<dbReference type="AlphaFoldDB" id="A0A432VTS0"/>
<evidence type="ECO:0000256" key="7">
    <source>
        <dbReference type="ARBA" id="ARBA00023065"/>
    </source>
</evidence>
<dbReference type="PANTHER" id="PTHR34501:SF9">
    <property type="entry name" value="MAJOR OUTER MEMBRANE PROTEIN P.IA"/>
    <property type="match status" value="1"/>
</dbReference>
<evidence type="ECO:0000256" key="1">
    <source>
        <dbReference type="ARBA" id="ARBA00004571"/>
    </source>
</evidence>
<evidence type="ECO:0000256" key="4">
    <source>
        <dbReference type="ARBA" id="ARBA00022452"/>
    </source>
</evidence>
<dbReference type="Pfam" id="PF13609">
    <property type="entry name" value="Porin_4"/>
    <property type="match status" value="1"/>
</dbReference>
<dbReference type="InterPro" id="IPR050298">
    <property type="entry name" value="Gram-neg_bact_OMP"/>
</dbReference>
<dbReference type="InterPro" id="IPR033900">
    <property type="entry name" value="Gram_neg_porin_domain"/>
</dbReference>
<feature type="signal peptide" evidence="11">
    <location>
        <begin position="1"/>
        <end position="48"/>
    </location>
</feature>
<evidence type="ECO:0000256" key="6">
    <source>
        <dbReference type="ARBA" id="ARBA00022729"/>
    </source>
</evidence>
<dbReference type="EMBL" id="PIPI01000004">
    <property type="protein sequence ID" value="RUO19867.1"/>
    <property type="molecule type" value="Genomic_DNA"/>
</dbReference>
<feature type="chain" id="PRO_5019523403" description="Porin domain-containing protein" evidence="11">
    <location>
        <begin position="49"/>
        <end position="365"/>
    </location>
</feature>
<evidence type="ECO:0000313" key="13">
    <source>
        <dbReference type="EMBL" id="RUO19867.1"/>
    </source>
</evidence>
<comment type="caution">
    <text evidence="13">The sequence shown here is derived from an EMBL/GenBank/DDBJ whole genome shotgun (WGS) entry which is preliminary data.</text>
</comment>
<dbReference type="InterPro" id="IPR023614">
    <property type="entry name" value="Porin_dom_sf"/>
</dbReference>
<evidence type="ECO:0000256" key="3">
    <source>
        <dbReference type="ARBA" id="ARBA00022448"/>
    </source>
</evidence>
<name>A0A432VTS0_9GAMM</name>
<organism evidence="13 14">
    <name type="scientific">Aliidiomarina haloalkalitolerans</name>
    <dbReference type="NCBI Taxonomy" id="859059"/>
    <lineage>
        <taxon>Bacteria</taxon>
        <taxon>Pseudomonadati</taxon>
        <taxon>Pseudomonadota</taxon>
        <taxon>Gammaproteobacteria</taxon>
        <taxon>Alteromonadales</taxon>
        <taxon>Idiomarinaceae</taxon>
        <taxon>Aliidiomarina</taxon>
    </lineage>
</organism>
<dbReference type="GO" id="GO:0009279">
    <property type="term" value="C:cell outer membrane"/>
    <property type="evidence" value="ECO:0007669"/>
    <property type="project" value="UniProtKB-SubCell"/>
</dbReference>
<dbReference type="GO" id="GO:0015288">
    <property type="term" value="F:porin activity"/>
    <property type="evidence" value="ECO:0007669"/>
    <property type="project" value="UniProtKB-KW"/>
</dbReference>
<comment type="subunit">
    <text evidence="2">Homotrimer.</text>
</comment>
<keyword evidence="5" id="KW-0812">Transmembrane</keyword>
<evidence type="ECO:0000256" key="2">
    <source>
        <dbReference type="ARBA" id="ARBA00011233"/>
    </source>
</evidence>
<keyword evidence="14" id="KW-1185">Reference proteome</keyword>
<keyword evidence="8" id="KW-0626">Porin</keyword>
<evidence type="ECO:0000259" key="12">
    <source>
        <dbReference type="Pfam" id="PF13609"/>
    </source>
</evidence>
<evidence type="ECO:0000256" key="9">
    <source>
        <dbReference type="ARBA" id="ARBA00023136"/>
    </source>
</evidence>
<reference evidence="13 14" key="1">
    <citation type="journal article" date="2011" name="Front. Microbiol.">
        <title>Genomic signatures of strain selection and enhancement in Bacillus atrophaeus var. globigii, a historical biowarfare simulant.</title>
        <authorList>
            <person name="Gibbons H.S."/>
            <person name="Broomall S.M."/>
            <person name="McNew L.A."/>
            <person name="Daligault H."/>
            <person name="Chapman C."/>
            <person name="Bruce D."/>
            <person name="Karavis M."/>
            <person name="Krepps M."/>
            <person name="McGregor P.A."/>
            <person name="Hong C."/>
            <person name="Park K.H."/>
            <person name="Akmal A."/>
            <person name="Feldman A."/>
            <person name="Lin J.S."/>
            <person name="Chang W.E."/>
            <person name="Higgs B.W."/>
            <person name="Demirev P."/>
            <person name="Lindquist J."/>
            <person name="Liem A."/>
            <person name="Fochler E."/>
            <person name="Read T.D."/>
            <person name="Tapia R."/>
            <person name="Johnson S."/>
            <person name="Bishop-Lilly K.A."/>
            <person name="Detter C."/>
            <person name="Han C."/>
            <person name="Sozhamannan S."/>
            <person name="Rosenzweig C.N."/>
            <person name="Skowronski E.W."/>
        </authorList>
    </citation>
    <scope>NUCLEOTIDE SEQUENCE [LARGE SCALE GENOMIC DNA]</scope>
    <source>
        <strain evidence="13 14">AK5</strain>
    </source>
</reference>
<accession>A0A432VTS0</accession>
<keyword evidence="4" id="KW-1134">Transmembrane beta strand</keyword>
<keyword evidence="9" id="KW-0472">Membrane</keyword>